<accession>D7MJ75</accession>
<feature type="non-terminal residue" evidence="2">
    <location>
        <position position="320"/>
    </location>
</feature>
<dbReference type="EMBL" id="GL348719">
    <property type="protein sequence ID" value="EFH44908.1"/>
    <property type="molecule type" value="Genomic_DNA"/>
</dbReference>
<feature type="compositionally biased region" description="Basic and acidic residues" evidence="1">
    <location>
        <begin position="267"/>
        <end position="279"/>
    </location>
</feature>
<feature type="compositionally biased region" description="Basic and acidic residues" evidence="1">
    <location>
        <begin position="292"/>
        <end position="320"/>
    </location>
</feature>
<feature type="compositionally biased region" description="Polar residues" evidence="1">
    <location>
        <begin position="217"/>
        <end position="234"/>
    </location>
</feature>
<feature type="region of interest" description="Disordered" evidence="1">
    <location>
        <begin position="130"/>
        <end position="246"/>
    </location>
</feature>
<feature type="compositionally biased region" description="Basic and acidic residues" evidence="1">
    <location>
        <begin position="236"/>
        <end position="246"/>
    </location>
</feature>
<dbReference type="AlphaFoldDB" id="D7MJ75"/>
<feature type="compositionally biased region" description="Basic and acidic residues" evidence="1">
    <location>
        <begin position="130"/>
        <end position="163"/>
    </location>
</feature>
<organism evidence="3">
    <name type="scientific">Arabidopsis lyrata subsp. lyrata</name>
    <name type="common">Lyre-leaved rock-cress</name>
    <dbReference type="NCBI Taxonomy" id="81972"/>
    <lineage>
        <taxon>Eukaryota</taxon>
        <taxon>Viridiplantae</taxon>
        <taxon>Streptophyta</taxon>
        <taxon>Embryophyta</taxon>
        <taxon>Tracheophyta</taxon>
        <taxon>Spermatophyta</taxon>
        <taxon>Magnoliopsida</taxon>
        <taxon>eudicotyledons</taxon>
        <taxon>Gunneridae</taxon>
        <taxon>Pentapetalae</taxon>
        <taxon>rosids</taxon>
        <taxon>malvids</taxon>
        <taxon>Brassicales</taxon>
        <taxon>Brassicaceae</taxon>
        <taxon>Camelineae</taxon>
        <taxon>Arabidopsis</taxon>
    </lineage>
</organism>
<feature type="compositionally biased region" description="Basic and acidic residues" evidence="1">
    <location>
        <begin position="71"/>
        <end position="84"/>
    </location>
</feature>
<evidence type="ECO:0000256" key="1">
    <source>
        <dbReference type="SAM" id="MobiDB-lite"/>
    </source>
</evidence>
<feature type="region of interest" description="Disordered" evidence="1">
    <location>
        <begin position="59"/>
        <end position="84"/>
    </location>
</feature>
<sequence>METGVVTIQEPVSTKTDVGEAPAGVILDKSSMEVHNINLSTVLDDEITSGDRRNNIVTGEADVVNDSGRSGNKETEELEHEKGEATKTISVVDDSQIVNDDQDSFFIHEPQSFNKATEDENMNLSDVTLEKKKEDDISGKPEEVSVEKPVIEEDHTETKHLPEQEEETANISKEREEIPIRTEKVKEETDSSTVETSVNGTEAEHNATVSVEEISRNGDNIVNETVPEDQTATDGETLHDVETTKTEAEPLYKTVVEDANIVTNEETAAHESKILKEDNHQEEDAEPVEAIKNSEDAEQISREVPVDKKKQEDITQKTEE</sequence>
<proteinExistence type="predicted"/>
<feature type="compositionally biased region" description="Basic and acidic residues" evidence="1">
    <location>
        <begin position="172"/>
        <end position="189"/>
    </location>
</feature>
<feature type="compositionally biased region" description="Polar residues" evidence="1">
    <location>
        <begin position="191"/>
        <end position="200"/>
    </location>
</feature>
<dbReference type="HOGENOM" id="CLU_870407_0_0_1"/>
<evidence type="ECO:0000313" key="2">
    <source>
        <dbReference type="EMBL" id="EFH44908.1"/>
    </source>
</evidence>
<evidence type="ECO:0000313" key="3">
    <source>
        <dbReference type="Proteomes" id="UP000008694"/>
    </source>
</evidence>
<name>D7MJ75_ARALL</name>
<keyword evidence="3" id="KW-1185">Reference proteome</keyword>
<dbReference type="Proteomes" id="UP000008694">
    <property type="component" value="Unassembled WGS sequence"/>
</dbReference>
<dbReference type="STRING" id="81972.D7MJ75"/>
<dbReference type="eggNOG" id="KOG1181">
    <property type="taxonomic scope" value="Eukaryota"/>
</dbReference>
<reference evidence="3" key="1">
    <citation type="journal article" date="2011" name="Nat. Genet.">
        <title>The Arabidopsis lyrata genome sequence and the basis of rapid genome size change.</title>
        <authorList>
            <person name="Hu T.T."/>
            <person name="Pattyn P."/>
            <person name="Bakker E.G."/>
            <person name="Cao J."/>
            <person name="Cheng J.-F."/>
            <person name="Clark R.M."/>
            <person name="Fahlgren N."/>
            <person name="Fawcett J.A."/>
            <person name="Grimwood J."/>
            <person name="Gundlach H."/>
            <person name="Haberer G."/>
            <person name="Hollister J.D."/>
            <person name="Ossowski S."/>
            <person name="Ottilar R.P."/>
            <person name="Salamov A.A."/>
            <person name="Schneeberger K."/>
            <person name="Spannagl M."/>
            <person name="Wang X."/>
            <person name="Yang L."/>
            <person name="Nasrallah M.E."/>
            <person name="Bergelson J."/>
            <person name="Carrington J.C."/>
            <person name="Gaut B.S."/>
            <person name="Schmutz J."/>
            <person name="Mayer K.F.X."/>
            <person name="Van de Peer Y."/>
            <person name="Grigoriev I.V."/>
            <person name="Nordborg M."/>
            <person name="Weigel D."/>
            <person name="Guo Y.-L."/>
        </authorList>
    </citation>
    <scope>NUCLEOTIDE SEQUENCE [LARGE SCALE GENOMIC DNA]</scope>
    <source>
        <strain evidence="3">cv. MN47</strain>
    </source>
</reference>
<protein>
    <submittedName>
        <fullName evidence="2">Uncharacterized protein</fullName>
    </submittedName>
</protein>
<dbReference type="Gramene" id="fgenesh2_kg.7__3374__AT5G40451.1">
    <property type="protein sequence ID" value="fgenesh2_kg.7__3374__AT5G40451.1"/>
    <property type="gene ID" value="fgenesh2_kg.7__3374__AT5G40451.1"/>
</dbReference>
<feature type="region of interest" description="Disordered" evidence="1">
    <location>
        <begin position="263"/>
        <end position="320"/>
    </location>
</feature>
<gene>
    <name evidence="2" type="ORF">ARALYDRAFT_493941</name>
</gene>